<dbReference type="OrthoDB" id="248563at2759"/>
<dbReference type="EMBL" id="JAFEUZ010000010">
    <property type="protein sequence ID" value="KAG5485030.1"/>
    <property type="molecule type" value="Genomic_DNA"/>
</dbReference>
<dbReference type="AlphaFoldDB" id="A0A836KW44"/>
<evidence type="ECO:0000313" key="2">
    <source>
        <dbReference type="Proteomes" id="UP000673552"/>
    </source>
</evidence>
<comment type="caution">
    <text evidence="1">The sequence shown here is derived from an EMBL/GenBank/DDBJ whole genome shotgun (WGS) entry which is preliminary data.</text>
</comment>
<dbReference type="RefSeq" id="XP_067180702.1">
    <property type="nucleotide sequence ID" value="XM_067324498.1"/>
</dbReference>
<reference evidence="2" key="2">
    <citation type="journal article" date="2021" name="Sci. Data">
        <title>Chromosome-scale genome sequencing, assembly and annotation of six genomes from subfamily Leishmaniinae.</title>
        <authorList>
            <person name="Almutairi H."/>
            <person name="Urbaniak M.D."/>
            <person name="Bates M.D."/>
            <person name="Jariyapan N."/>
            <person name="Kwakye-Nuako G."/>
            <person name="Thomaz Soccol V."/>
            <person name="Al-Salem W.S."/>
            <person name="Dillon R.J."/>
            <person name="Bates P.A."/>
            <person name="Gatherer D."/>
        </authorList>
    </citation>
    <scope>NUCLEOTIDE SEQUENCE [LARGE SCALE GENOMIC DNA]</scope>
</reference>
<evidence type="ECO:0000313" key="1">
    <source>
        <dbReference type="EMBL" id="KAG5485030.1"/>
    </source>
</evidence>
<dbReference type="Proteomes" id="UP000673552">
    <property type="component" value="Unassembled WGS sequence"/>
</dbReference>
<protein>
    <submittedName>
        <fullName evidence="1">Uncharacterized protein</fullName>
    </submittedName>
</protein>
<organism evidence="1 2">
    <name type="scientific">Leishmania martiniquensis</name>
    <dbReference type="NCBI Taxonomy" id="1580590"/>
    <lineage>
        <taxon>Eukaryota</taxon>
        <taxon>Discoba</taxon>
        <taxon>Euglenozoa</taxon>
        <taxon>Kinetoplastea</taxon>
        <taxon>Metakinetoplastina</taxon>
        <taxon>Trypanosomatida</taxon>
        <taxon>Trypanosomatidae</taxon>
        <taxon>Leishmaniinae</taxon>
        <taxon>Leishmania</taxon>
    </lineage>
</organism>
<keyword evidence="2" id="KW-1185">Reference proteome</keyword>
<gene>
    <name evidence="1" type="ORF">LSCM1_07110</name>
</gene>
<name>A0A836KW44_9TRYP</name>
<reference evidence="2" key="1">
    <citation type="journal article" date="2021" name="Microbiol. Resour. Announc.">
        <title>LGAAP: Leishmaniinae Genome Assembly and Annotation Pipeline.</title>
        <authorList>
            <person name="Almutairi H."/>
            <person name="Urbaniak M.D."/>
            <person name="Bates M.D."/>
            <person name="Jariyapan N."/>
            <person name="Kwakye-Nuako G."/>
            <person name="Thomaz-Soccol V."/>
            <person name="Al-Salem W.S."/>
            <person name="Dillon R.J."/>
            <person name="Bates P.A."/>
            <person name="Gatherer D."/>
        </authorList>
    </citation>
    <scope>NUCLEOTIDE SEQUENCE [LARGE SCALE GENOMIC DNA]</scope>
</reference>
<proteinExistence type="predicted"/>
<sequence length="424" mass="47735">MSESRQFLKGLDDKPHHITIPLEDWQGLTCSNAMLLRHRYGVSHREVCRRLRKGDLQNRTFRIKHIIPQFLSVEELWEPRKLSQIAKERNLFRGCLLNARRAYKKPSESVQDATVSVLPPPLRLGIGGALAQTFATRATLCFGLHLLLCVENEDAEQQSLPLALRDVSVRAHLERLPLAVLHHLISELCEVRAAWERDLLASSAAAAVQEQAILDREAINALLYHVCLWQRRYPLALVSAVLSFYDDNKQLFSAAAPASRSIAAQLESLLEEVHSRLYPDLSSVPGLIRCDVFMTYPHMPLEEQRQLMREIAAAVAHREATSSPQRQVGKEAEEECVTDNLMRHSRTPPDPQLLLHPFVTGGSAAIPERFCTAMSTVQYHALRNAFELHKHDGVRRLAAQDYGRGSAYLTPPCLHQSAPFSPPS</sequence>
<dbReference type="GeneID" id="92517010"/>
<accession>A0A836KW44</accession>
<dbReference type="KEGG" id="lmat:92517010"/>